<reference evidence="13 14" key="1">
    <citation type="journal article" date="2017" name="ISME J.">
        <title>Unveiling bifidobacterial biogeography across the mammalian branch of the tree of life.</title>
        <authorList>
            <person name="Milani C."/>
            <person name="Mangifesta M."/>
            <person name="Mancabelli L."/>
            <person name="Lugli G.A."/>
            <person name="James K."/>
            <person name="Duranti S."/>
            <person name="Turroni F."/>
            <person name="Ferrario C."/>
            <person name="Ossiprandi M.C."/>
            <person name="van Sinderen D."/>
            <person name="Ventura M."/>
        </authorList>
    </citation>
    <scope>NUCLEOTIDE SEQUENCE [LARGE SCALE GENOMIC DNA]</scope>
    <source>
        <strain evidence="13 14">70</strain>
    </source>
</reference>
<evidence type="ECO:0000256" key="8">
    <source>
        <dbReference type="ARBA" id="ARBA00023204"/>
    </source>
</evidence>
<dbReference type="AlphaFoldDB" id="A0A2A2EKL3"/>
<dbReference type="GO" id="GO:0140078">
    <property type="term" value="F:class I DNA-(apurinic or apyrimidinic site) endonuclease activity"/>
    <property type="evidence" value="ECO:0007669"/>
    <property type="project" value="UniProtKB-EC"/>
</dbReference>
<evidence type="ECO:0000256" key="3">
    <source>
        <dbReference type="ARBA" id="ARBA00022723"/>
    </source>
</evidence>
<dbReference type="SMART" id="SM00525">
    <property type="entry name" value="FES"/>
    <property type="match status" value="1"/>
</dbReference>
<dbReference type="InterPro" id="IPR003265">
    <property type="entry name" value="HhH-GPD_domain"/>
</dbReference>
<comment type="caution">
    <text evidence="13">The sequence shown here is derived from an EMBL/GenBank/DDBJ whole genome shotgun (WGS) entry which is preliminary data.</text>
</comment>
<feature type="compositionally biased region" description="Basic and acidic residues" evidence="11">
    <location>
        <begin position="266"/>
        <end position="278"/>
    </location>
</feature>
<keyword evidence="13" id="KW-0255">Endonuclease</keyword>
<dbReference type="PANTHER" id="PTHR10359">
    <property type="entry name" value="A/G-SPECIFIC ADENINE GLYCOSYLASE/ENDONUCLEASE III"/>
    <property type="match status" value="1"/>
</dbReference>
<feature type="binding site" evidence="10">
    <location>
        <position position="205"/>
    </location>
    <ligand>
        <name>[4Fe-4S] cluster</name>
        <dbReference type="ChEBI" id="CHEBI:49883"/>
    </ligand>
</feature>
<organism evidence="13 14">
    <name type="scientific">Bifidobacterium italicum</name>
    <dbReference type="NCBI Taxonomy" id="1960968"/>
    <lineage>
        <taxon>Bacteria</taxon>
        <taxon>Bacillati</taxon>
        <taxon>Actinomycetota</taxon>
        <taxon>Actinomycetes</taxon>
        <taxon>Bifidobacteriales</taxon>
        <taxon>Bifidobacteriaceae</taxon>
        <taxon>Bifidobacterium</taxon>
    </lineage>
</organism>
<dbReference type="CDD" id="cd00056">
    <property type="entry name" value="ENDO3c"/>
    <property type="match status" value="1"/>
</dbReference>
<protein>
    <recommendedName>
        <fullName evidence="10">Endonuclease III</fullName>
        <ecNumber evidence="10">4.2.99.18</ecNumber>
    </recommendedName>
    <alternativeName>
        <fullName evidence="10">DNA-(apurinic or apyrimidinic site) lyase</fullName>
    </alternativeName>
</protein>
<sequence>MAAKRESKRARAARMRREYDRLREFIPVTKCQLDYRTPFELIVATVLSAQTTDRRVNGVTPELFARYPDADALARADIADVESIIRTLGFYRMKSKHVIELAQALATRFAGAVPQTMEELTSLPGVGRKTANVVLGNAFRIPGFPVDTHVIRVTGRLGWRDADETDPEDIERDVTAVFPPGEWTDLSHRLIIFGRTVCTARAPQCAWCPLNDSCPSAGDFLDLPSARTGTRRPAKRRTTAHRTTKTAKSKRTTTKSAKPPRTSTSRSREAAADDAGPR</sequence>
<keyword evidence="13" id="KW-0540">Nuclease</keyword>
<dbReference type="FunFam" id="1.10.340.30:FF:000001">
    <property type="entry name" value="Endonuclease III"/>
    <property type="match status" value="1"/>
</dbReference>
<evidence type="ECO:0000313" key="14">
    <source>
        <dbReference type="Proteomes" id="UP000217986"/>
    </source>
</evidence>
<comment type="catalytic activity">
    <reaction evidence="10">
        <text>2'-deoxyribonucleotide-(2'-deoxyribose 5'-phosphate)-2'-deoxyribonucleotide-DNA = a 3'-end 2'-deoxyribonucleotide-(2,3-dehydro-2,3-deoxyribose 5'-phosphate)-DNA + a 5'-end 5'-phospho-2'-deoxyribonucleoside-DNA + H(+)</text>
        <dbReference type="Rhea" id="RHEA:66592"/>
        <dbReference type="Rhea" id="RHEA-COMP:13180"/>
        <dbReference type="Rhea" id="RHEA-COMP:16897"/>
        <dbReference type="Rhea" id="RHEA-COMP:17067"/>
        <dbReference type="ChEBI" id="CHEBI:15378"/>
        <dbReference type="ChEBI" id="CHEBI:136412"/>
        <dbReference type="ChEBI" id="CHEBI:157695"/>
        <dbReference type="ChEBI" id="CHEBI:167181"/>
        <dbReference type="EC" id="4.2.99.18"/>
    </reaction>
</comment>
<comment type="cofactor">
    <cofactor evidence="10">
        <name>[4Fe-4S] cluster</name>
        <dbReference type="ChEBI" id="CHEBI:49883"/>
    </cofactor>
    <text evidence="10">Binds 1 [4Fe-4S] cluster.</text>
</comment>
<keyword evidence="4 10" id="KW-0227">DNA damage</keyword>
<keyword evidence="10" id="KW-0456">Lyase</keyword>
<dbReference type="InterPro" id="IPR023170">
    <property type="entry name" value="HhH_base_excis_C"/>
</dbReference>
<dbReference type="HAMAP" id="MF_00942">
    <property type="entry name" value="Nth"/>
    <property type="match status" value="1"/>
</dbReference>
<evidence type="ECO:0000256" key="10">
    <source>
        <dbReference type="HAMAP-Rule" id="MF_00942"/>
    </source>
</evidence>
<comment type="similarity">
    <text evidence="1 10">Belongs to the Nth/MutY family.</text>
</comment>
<evidence type="ECO:0000256" key="1">
    <source>
        <dbReference type="ARBA" id="ARBA00008343"/>
    </source>
</evidence>
<dbReference type="GO" id="GO:0019104">
    <property type="term" value="F:DNA N-glycosylase activity"/>
    <property type="evidence" value="ECO:0007669"/>
    <property type="project" value="UniProtKB-UniRule"/>
</dbReference>
<dbReference type="Gene3D" id="1.10.340.30">
    <property type="entry name" value="Hypothetical protein, domain 2"/>
    <property type="match status" value="1"/>
</dbReference>
<dbReference type="Pfam" id="PF00633">
    <property type="entry name" value="HHH"/>
    <property type="match status" value="1"/>
</dbReference>
<dbReference type="EC" id="4.2.99.18" evidence="10"/>
<evidence type="ECO:0000256" key="9">
    <source>
        <dbReference type="ARBA" id="ARBA00023295"/>
    </source>
</evidence>
<dbReference type="Gene3D" id="1.10.1670.10">
    <property type="entry name" value="Helix-hairpin-Helix base-excision DNA repair enzymes (C-terminal)"/>
    <property type="match status" value="1"/>
</dbReference>
<dbReference type="Pfam" id="PF00730">
    <property type="entry name" value="HhH-GPD"/>
    <property type="match status" value="1"/>
</dbReference>
<dbReference type="SUPFAM" id="SSF48150">
    <property type="entry name" value="DNA-glycosylase"/>
    <property type="match status" value="1"/>
</dbReference>
<evidence type="ECO:0000256" key="6">
    <source>
        <dbReference type="ARBA" id="ARBA00023004"/>
    </source>
</evidence>
<dbReference type="Proteomes" id="UP000217986">
    <property type="component" value="Unassembled WGS sequence"/>
</dbReference>
<keyword evidence="7 10" id="KW-0411">Iron-sulfur</keyword>
<evidence type="ECO:0000256" key="7">
    <source>
        <dbReference type="ARBA" id="ARBA00023014"/>
    </source>
</evidence>
<dbReference type="InterPro" id="IPR011257">
    <property type="entry name" value="DNA_glycosylase"/>
</dbReference>
<feature type="region of interest" description="Disordered" evidence="11">
    <location>
        <begin position="222"/>
        <end position="278"/>
    </location>
</feature>
<evidence type="ECO:0000259" key="12">
    <source>
        <dbReference type="SMART" id="SM00478"/>
    </source>
</evidence>
<evidence type="ECO:0000256" key="2">
    <source>
        <dbReference type="ARBA" id="ARBA00022485"/>
    </source>
</evidence>
<dbReference type="InterPro" id="IPR005759">
    <property type="entry name" value="Nth"/>
</dbReference>
<keyword evidence="8 10" id="KW-0234">DNA repair</keyword>
<dbReference type="NCBIfam" id="TIGR01083">
    <property type="entry name" value="nth"/>
    <property type="match status" value="1"/>
</dbReference>
<evidence type="ECO:0000256" key="4">
    <source>
        <dbReference type="ARBA" id="ARBA00022763"/>
    </source>
</evidence>
<keyword evidence="6 10" id="KW-0408">Iron</keyword>
<dbReference type="PANTHER" id="PTHR10359:SF18">
    <property type="entry name" value="ENDONUCLEASE III"/>
    <property type="match status" value="1"/>
</dbReference>
<dbReference type="GO" id="GO:0003677">
    <property type="term" value="F:DNA binding"/>
    <property type="evidence" value="ECO:0007669"/>
    <property type="project" value="UniProtKB-UniRule"/>
</dbReference>
<feature type="binding site" evidence="10">
    <location>
        <position position="214"/>
    </location>
    <ligand>
        <name>[4Fe-4S] cluster</name>
        <dbReference type="ChEBI" id="CHEBI:49883"/>
    </ligand>
</feature>
<keyword evidence="10" id="KW-0238">DNA-binding</keyword>
<proteinExistence type="inferred from homology"/>
<dbReference type="EMBL" id="MVOG01000006">
    <property type="protein sequence ID" value="PAU69764.1"/>
    <property type="molecule type" value="Genomic_DNA"/>
</dbReference>
<feature type="binding site" evidence="10">
    <location>
        <position position="198"/>
    </location>
    <ligand>
        <name>[4Fe-4S] cluster</name>
        <dbReference type="ChEBI" id="CHEBI:49883"/>
    </ligand>
</feature>
<dbReference type="InterPro" id="IPR003651">
    <property type="entry name" value="Endonuclease3_FeS-loop_motif"/>
</dbReference>
<evidence type="ECO:0000256" key="11">
    <source>
        <dbReference type="SAM" id="MobiDB-lite"/>
    </source>
</evidence>
<keyword evidence="9 10" id="KW-0326">Glycosidase</keyword>
<keyword evidence="2 10" id="KW-0004">4Fe-4S</keyword>
<evidence type="ECO:0000313" key="13">
    <source>
        <dbReference type="EMBL" id="PAU69764.1"/>
    </source>
</evidence>
<keyword evidence="14" id="KW-1185">Reference proteome</keyword>
<keyword evidence="3 10" id="KW-0479">Metal-binding</keyword>
<feature type="compositionally biased region" description="Low complexity" evidence="11">
    <location>
        <begin position="254"/>
        <end position="265"/>
    </location>
</feature>
<dbReference type="InterPro" id="IPR000445">
    <property type="entry name" value="HhH_motif"/>
</dbReference>
<feature type="binding site" evidence="10">
    <location>
        <position position="208"/>
    </location>
    <ligand>
        <name>[4Fe-4S] cluster</name>
        <dbReference type="ChEBI" id="CHEBI:49883"/>
    </ligand>
</feature>
<gene>
    <name evidence="10" type="primary">nth</name>
    <name evidence="13" type="ORF">B1400_0558</name>
</gene>
<accession>A0A2A2EKL3</accession>
<dbReference type="GO" id="GO:0046872">
    <property type="term" value="F:metal ion binding"/>
    <property type="evidence" value="ECO:0007669"/>
    <property type="project" value="UniProtKB-KW"/>
</dbReference>
<dbReference type="SMART" id="SM00478">
    <property type="entry name" value="ENDO3c"/>
    <property type="match status" value="1"/>
</dbReference>
<feature type="domain" description="HhH-GPD" evidence="12">
    <location>
        <begin position="47"/>
        <end position="196"/>
    </location>
</feature>
<keyword evidence="5 10" id="KW-0378">Hydrolase</keyword>
<feature type="compositionally biased region" description="Basic residues" evidence="11">
    <location>
        <begin position="229"/>
        <end position="253"/>
    </location>
</feature>
<comment type="function">
    <text evidence="10">DNA repair enzyme that has both DNA N-glycosylase activity and AP-lyase activity. The DNA N-glycosylase activity releases various damaged pyrimidines from DNA by cleaving the N-glycosidic bond, leaving an AP (apurinic/apyrimidinic) site. The AP-lyase activity cleaves the phosphodiester bond 3' to the AP site by a beta-elimination, leaving a 3'-terminal unsaturated sugar and a product with a terminal 5'-phosphate.</text>
</comment>
<dbReference type="OrthoDB" id="9800977at2"/>
<evidence type="ECO:0000256" key="5">
    <source>
        <dbReference type="ARBA" id="ARBA00022801"/>
    </source>
</evidence>
<dbReference type="GO" id="GO:0006285">
    <property type="term" value="P:base-excision repair, AP site formation"/>
    <property type="evidence" value="ECO:0007669"/>
    <property type="project" value="TreeGrafter"/>
</dbReference>
<dbReference type="GO" id="GO:0051539">
    <property type="term" value="F:4 iron, 4 sulfur cluster binding"/>
    <property type="evidence" value="ECO:0007669"/>
    <property type="project" value="UniProtKB-UniRule"/>
</dbReference>
<name>A0A2A2EKL3_9BIFI</name>